<dbReference type="GO" id="GO:0003899">
    <property type="term" value="F:DNA-directed RNA polymerase activity"/>
    <property type="evidence" value="ECO:0007669"/>
    <property type="project" value="UniProtKB-UniRule"/>
</dbReference>
<accession>A0A5C5SD00</accession>
<dbReference type="GO" id="GO:0000428">
    <property type="term" value="C:DNA-directed RNA polymerase complex"/>
    <property type="evidence" value="ECO:0007669"/>
    <property type="project" value="UniProtKB-KW"/>
</dbReference>
<dbReference type="InterPro" id="IPR036977">
    <property type="entry name" value="DNA_primase_Znf_CHC2"/>
</dbReference>
<dbReference type="Pfam" id="PF10410">
    <property type="entry name" value="DnaB_bind"/>
    <property type="match status" value="1"/>
</dbReference>
<dbReference type="NCBIfam" id="TIGR01391">
    <property type="entry name" value="dnaG"/>
    <property type="match status" value="1"/>
</dbReference>
<dbReference type="CDD" id="cd03364">
    <property type="entry name" value="TOPRIM_DnaG_primases"/>
    <property type="match status" value="1"/>
</dbReference>
<dbReference type="GO" id="GO:0005737">
    <property type="term" value="C:cytoplasm"/>
    <property type="evidence" value="ECO:0007669"/>
    <property type="project" value="TreeGrafter"/>
</dbReference>
<comment type="cofactor">
    <cofactor evidence="12 13 14">
        <name>Zn(2+)</name>
        <dbReference type="ChEBI" id="CHEBI:29105"/>
    </cofactor>
    <text evidence="12 13 14">Binds 1 zinc ion per monomer.</text>
</comment>
<sequence>MAIHKELITDIKNQTNIVEVIGEFVPLVRSGRNYLGRCPFHKEKTPSFNVVEDKQFYHCFGCGKSGDVFHFLEEYRQISFNDSVKILAERLGMRVDFGDEGRRPHHPHQELYDIHTEASNFYHAILMTTRLGQLAKDYLYQRGLTDELINYFKIGLAPEQADYLYQKVKGQYSEETIFNSGLFQVSNQGRVFDSFQNRIMFPLTDDQGRVIAFSGRIWSEKDSQQAKYKNTRKTSIFNKSYELYHLDRAKAVAHKTKELYLMEGFMDVIAAYRAGLENSVASMGTALTSEHVNHLRRYSQKLVLVYDGDGAGQEAIAKSLALLEEMSVEIVRLPQQMDPDEFIQKNSPEQLAELLTHSRISKIEFFLHYYLPVNLDNLQAQLAYVEQMAPIITEEKSVSRQDIYIHQLADLLPSLNYKQVELVVNQERLKKRQTSAKQMRRPESSQILETSVIALKSPLLRAEMHLFHRLLHHPSLLAEFKQREDLVFQTPELAQLYLILKEQGSLEPNQLQDLGLSEQESQMYYAVLAEHLPDEIADDEIAQLKQSLRRYHQGEALNRQGQKIRDFSGQGDDQQVLAELAKYIAQKRQMEKEEL</sequence>
<evidence type="ECO:0000313" key="17">
    <source>
        <dbReference type="Proteomes" id="UP000317430"/>
    </source>
</evidence>
<dbReference type="SMART" id="SM00400">
    <property type="entry name" value="ZnF_CHCC"/>
    <property type="match status" value="1"/>
</dbReference>
<dbReference type="OrthoDB" id="9803773at2"/>
<dbReference type="Gene3D" id="3.90.980.10">
    <property type="entry name" value="DNA primase, catalytic core, N-terminal domain"/>
    <property type="match status" value="1"/>
</dbReference>
<evidence type="ECO:0000256" key="10">
    <source>
        <dbReference type="ARBA" id="ARBA00023125"/>
    </source>
</evidence>
<dbReference type="Gene3D" id="3.40.1360.10">
    <property type="match status" value="1"/>
</dbReference>
<dbReference type="Pfam" id="PF08275">
    <property type="entry name" value="DNAG_N"/>
    <property type="match status" value="1"/>
</dbReference>
<keyword evidence="17" id="KW-1185">Reference proteome</keyword>
<dbReference type="InterPro" id="IPR019475">
    <property type="entry name" value="DNA_primase_DnaB-bd"/>
</dbReference>
<evidence type="ECO:0000256" key="7">
    <source>
        <dbReference type="ARBA" id="ARBA00022771"/>
    </source>
</evidence>
<feature type="zinc finger region" description="CHC2-type" evidence="12 14">
    <location>
        <begin position="38"/>
        <end position="62"/>
    </location>
</feature>
<dbReference type="Gene3D" id="1.10.860.10">
    <property type="entry name" value="DNAb Helicase, Chain A"/>
    <property type="match status" value="1"/>
</dbReference>
<dbReference type="PANTHER" id="PTHR30313:SF2">
    <property type="entry name" value="DNA PRIMASE"/>
    <property type="match status" value="1"/>
</dbReference>
<dbReference type="Proteomes" id="UP000317430">
    <property type="component" value="Unassembled WGS sequence"/>
</dbReference>
<keyword evidence="2 12" id="KW-0639">Primosome</keyword>
<evidence type="ECO:0000256" key="12">
    <source>
        <dbReference type="HAMAP-Rule" id="MF_00974"/>
    </source>
</evidence>
<evidence type="ECO:0000256" key="2">
    <source>
        <dbReference type="ARBA" id="ARBA00022515"/>
    </source>
</evidence>
<dbReference type="GO" id="GO:0006269">
    <property type="term" value="P:DNA replication, synthesis of primer"/>
    <property type="evidence" value="ECO:0007669"/>
    <property type="project" value="UniProtKB-UniRule"/>
</dbReference>
<evidence type="ECO:0000256" key="14">
    <source>
        <dbReference type="PIRSR" id="PIRSR002811-1"/>
    </source>
</evidence>
<comment type="domain">
    <text evidence="12">Contains an N-terminal zinc-binding domain, a central core domain that contains the primase activity, and a C-terminal DnaB-binding domain.</text>
</comment>
<keyword evidence="5 12" id="KW-0235">DNA replication</keyword>
<keyword evidence="11 12" id="KW-0804">Transcription</keyword>
<dbReference type="FunFam" id="3.90.580.10:FF:000001">
    <property type="entry name" value="DNA primase"/>
    <property type="match status" value="1"/>
</dbReference>
<comment type="subunit">
    <text evidence="12">Monomer. Interacts with DnaB.</text>
</comment>
<evidence type="ECO:0000256" key="3">
    <source>
        <dbReference type="ARBA" id="ARBA00022679"/>
    </source>
</evidence>
<evidence type="ECO:0000256" key="4">
    <source>
        <dbReference type="ARBA" id="ARBA00022695"/>
    </source>
</evidence>
<organism evidence="16 17">
    <name type="scientific">Streptococcus cuniculipharyngis</name>
    <dbReference type="NCBI Taxonomy" id="1562651"/>
    <lineage>
        <taxon>Bacteria</taxon>
        <taxon>Bacillati</taxon>
        <taxon>Bacillota</taxon>
        <taxon>Bacilli</taxon>
        <taxon>Lactobacillales</taxon>
        <taxon>Streptococcaceae</taxon>
        <taxon>Streptococcus</taxon>
    </lineage>
</organism>
<dbReference type="GO" id="GO:0003677">
    <property type="term" value="F:DNA binding"/>
    <property type="evidence" value="ECO:0007669"/>
    <property type="project" value="UniProtKB-KW"/>
</dbReference>
<dbReference type="SUPFAM" id="SSF56731">
    <property type="entry name" value="DNA primase core"/>
    <property type="match status" value="1"/>
</dbReference>
<reference evidence="16 17" key="1">
    <citation type="submission" date="2019-08" db="EMBL/GenBank/DDBJ databases">
        <authorList>
            <person name="Lei W."/>
        </authorList>
    </citation>
    <scope>NUCLEOTIDE SEQUENCE [LARGE SCALE GENOMIC DNA]</scope>
    <source>
        <strain evidence="16 17">CCUG 66496</strain>
    </source>
</reference>
<keyword evidence="10 12" id="KW-0238">DNA-binding</keyword>
<keyword evidence="8 12" id="KW-0862">Zinc</keyword>
<dbReference type="GO" id="GO:1990077">
    <property type="term" value="C:primosome complex"/>
    <property type="evidence" value="ECO:0007669"/>
    <property type="project" value="UniProtKB-KW"/>
</dbReference>
<evidence type="ECO:0000256" key="6">
    <source>
        <dbReference type="ARBA" id="ARBA00022723"/>
    </source>
</evidence>
<dbReference type="Gene3D" id="3.90.580.10">
    <property type="entry name" value="Zinc finger, CHC2-type domain"/>
    <property type="match status" value="1"/>
</dbReference>
<dbReference type="InterPro" id="IPR050219">
    <property type="entry name" value="DnaG_primase"/>
</dbReference>
<dbReference type="InterPro" id="IPR016136">
    <property type="entry name" value="DNA_helicase_N/primase_C"/>
</dbReference>
<evidence type="ECO:0000313" key="16">
    <source>
        <dbReference type="EMBL" id="TWS98967.1"/>
    </source>
</evidence>
<comment type="caution">
    <text evidence="16">The sequence shown here is derived from an EMBL/GenBank/DDBJ whole genome shotgun (WGS) entry which is preliminary data.</text>
</comment>
<dbReference type="SUPFAM" id="SSF57783">
    <property type="entry name" value="Zinc beta-ribbon"/>
    <property type="match status" value="1"/>
</dbReference>
<protein>
    <recommendedName>
        <fullName evidence="12 13">DNA primase</fullName>
        <ecNumber evidence="12">2.7.7.101</ecNumber>
    </recommendedName>
</protein>
<keyword evidence="7 12" id="KW-0863">Zinc-finger</keyword>
<comment type="function">
    <text evidence="12 13">RNA polymerase that catalyzes the synthesis of short RNA molecules used as primers for DNA polymerase during DNA replication.</text>
</comment>
<dbReference type="AlphaFoldDB" id="A0A5C5SD00"/>
<comment type="catalytic activity">
    <reaction evidence="12">
        <text>ssDNA + n NTP = ssDNA/pppN(pN)n-1 hybrid + (n-1) diphosphate.</text>
        <dbReference type="EC" id="2.7.7.101"/>
    </reaction>
</comment>
<dbReference type="RefSeq" id="WP_146566055.1">
    <property type="nucleotide sequence ID" value="NZ_VOHL01000001.1"/>
</dbReference>
<keyword evidence="3 12" id="KW-0808">Transferase</keyword>
<evidence type="ECO:0000256" key="1">
    <source>
        <dbReference type="ARBA" id="ARBA00022478"/>
    </source>
</evidence>
<dbReference type="InterPro" id="IPR006171">
    <property type="entry name" value="TOPRIM_dom"/>
</dbReference>
<evidence type="ECO:0000259" key="15">
    <source>
        <dbReference type="PROSITE" id="PS50880"/>
    </source>
</evidence>
<name>A0A5C5SD00_9STRE</name>
<proteinExistence type="inferred from homology"/>
<dbReference type="InterPro" id="IPR013264">
    <property type="entry name" value="DNAG_N"/>
</dbReference>
<evidence type="ECO:0000256" key="5">
    <source>
        <dbReference type="ARBA" id="ARBA00022705"/>
    </source>
</evidence>
<keyword evidence="6 12" id="KW-0479">Metal-binding</keyword>
<dbReference type="EMBL" id="VOHL01000001">
    <property type="protein sequence ID" value="TWS98967.1"/>
    <property type="molecule type" value="Genomic_DNA"/>
</dbReference>
<keyword evidence="1 12" id="KW-0240">DNA-directed RNA polymerase</keyword>
<dbReference type="PIRSF" id="PIRSF002811">
    <property type="entry name" value="DnaG"/>
    <property type="match status" value="1"/>
</dbReference>
<gene>
    <name evidence="12 16" type="primary">dnaG</name>
    <name evidence="16" type="ORF">FRX57_01835</name>
</gene>
<keyword evidence="4 12" id="KW-0548">Nucleotidyltransferase</keyword>
<dbReference type="SMART" id="SM00493">
    <property type="entry name" value="TOPRIM"/>
    <property type="match status" value="1"/>
</dbReference>
<dbReference type="PROSITE" id="PS50880">
    <property type="entry name" value="TOPRIM"/>
    <property type="match status" value="1"/>
</dbReference>
<dbReference type="PANTHER" id="PTHR30313">
    <property type="entry name" value="DNA PRIMASE"/>
    <property type="match status" value="1"/>
</dbReference>
<evidence type="ECO:0000256" key="8">
    <source>
        <dbReference type="ARBA" id="ARBA00022833"/>
    </source>
</evidence>
<dbReference type="InterPro" id="IPR034151">
    <property type="entry name" value="TOPRIM_DnaG_bac"/>
</dbReference>
<dbReference type="Pfam" id="PF01807">
    <property type="entry name" value="Zn_ribbon_DnaG"/>
    <property type="match status" value="1"/>
</dbReference>
<dbReference type="Pfam" id="PF13155">
    <property type="entry name" value="Toprim_2"/>
    <property type="match status" value="1"/>
</dbReference>
<comment type="similarity">
    <text evidence="12 13">Belongs to the DnaG primase family.</text>
</comment>
<dbReference type="InterPro" id="IPR037068">
    <property type="entry name" value="DNA_primase_core_N_sf"/>
</dbReference>
<keyword evidence="9" id="KW-0460">Magnesium</keyword>
<dbReference type="GO" id="GO:0008270">
    <property type="term" value="F:zinc ion binding"/>
    <property type="evidence" value="ECO:0007669"/>
    <property type="project" value="UniProtKB-UniRule"/>
</dbReference>
<feature type="domain" description="Toprim" evidence="15">
    <location>
        <begin position="257"/>
        <end position="338"/>
    </location>
</feature>
<dbReference type="InterPro" id="IPR006295">
    <property type="entry name" value="DNA_primase_DnaG"/>
</dbReference>
<evidence type="ECO:0000256" key="11">
    <source>
        <dbReference type="ARBA" id="ARBA00023163"/>
    </source>
</evidence>
<dbReference type="EC" id="2.7.7.101" evidence="12"/>
<dbReference type="HAMAP" id="MF_00974">
    <property type="entry name" value="DNA_primase_DnaG"/>
    <property type="match status" value="1"/>
</dbReference>
<dbReference type="InterPro" id="IPR002694">
    <property type="entry name" value="Znf_CHC2"/>
</dbReference>
<evidence type="ECO:0000256" key="9">
    <source>
        <dbReference type="ARBA" id="ARBA00022842"/>
    </source>
</evidence>
<dbReference type="InterPro" id="IPR030846">
    <property type="entry name" value="DnaG_bac"/>
</dbReference>
<evidence type="ECO:0000256" key="13">
    <source>
        <dbReference type="PIRNR" id="PIRNR002811"/>
    </source>
</evidence>